<keyword evidence="2" id="KW-1185">Reference proteome</keyword>
<reference evidence="1 2" key="1">
    <citation type="submission" date="2021-05" db="EMBL/GenBank/DDBJ databases">
        <title>Genome Assembly of Synthetic Allotetraploid Brassica napus Reveals Homoeologous Exchanges between Subgenomes.</title>
        <authorList>
            <person name="Davis J.T."/>
        </authorList>
    </citation>
    <scope>NUCLEOTIDE SEQUENCE [LARGE SCALE GENOMIC DNA]</scope>
    <source>
        <strain evidence="2">cv. Da-Ae</strain>
        <tissue evidence="1">Seedling</tissue>
    </source>
</reference>
<proteinExistence type="predicted"/>
<comment type="caution">
    <text evidence="1">The sequence shown here is derived from an EMBL/GenBank/DDBJ whole genome shotgun (WGS) entry which is preliminary data.</text>
</comment>
<evidence type="ECO:0000313" key="2">
    <source>
        <dbReference type="Proteomes" id="UP000824890"/>
    </source>
</evidence>
<dbReference type="PANTHER" id="PTHR31260:SF35">
    <property type="entry name" value="MALECTIN-LIKE DOMAIN-CONTAINING PROTEIN"/>
    <property type="match status" value="1"/>
</dbReference>
<dbReference type="PANTHER" id="PTHR31260">
    <property type="entry name" value="CYSTATIN/MONELLIN SUPERFAMILY PROTEIN"/>
    <property type="match status" value="1"/>
</dbReference>
<organism evidence="1 2">
    <name type="scientific">Brassica napus</name>
    <name type="common">Rape</name>
    <dbReference type="NCBI Taxonomy" id="3708"/>
    <lineage>
        <taxon>Eukaryota</taxon>
        <taxon>Viridiplantae</taxon>
        <taxon>Streptophyta</taxon>
        <taxon>Embryophyta</taxon>
        <taxon>Tracheophyta</taxon>
        <taxon>Spermatophyta</taxon>
        <taxon>Magnoliopsida</taxon>
        <taxon>eudicotyledons</taxon>
        <taxon>Gunneridae</taxon>
        <taxon>Pentapetalae</taxon>
        <taxon>rosids</taxon>
        <taxon>malvids</taxon>
        <taxon>Brassicales</taxon>
        <taxon>Brassicaceae</taxon>
        <taxon>Brassiceae</taxon>
        <taxon>Brassica</taxon>
    </lineage>
</organism>
<gene>
    <name evidence="1" type="ORF">HID58_075567</name>
</gene>
<accession>A0ABQ7YN66</accession>
<dbReference type="InterPro" id="IPR006462">
    <property type="entry name" value="MS5"/>
</dbReference>
<name>A0ABQ7YN66_BRANA</name>
<dbReference type="Proteomes" id="UP000824890">
    <property type="component" value="Unassembled WGS sequence"/>
</dbReference>
<sequence>MYITNYRSPIARILKRKKRRNQSEVSLPVDFDRAQRDYWCQVRQSEAFDIGNASIPSNMCGMITGLFPIDCIRERGYPYHVLVNLYAKVGLHRYNMLKVTKKSLSLEPLETTFEVQVDEQNINHLEFTCFIARLRDEMITKKPLIPHFHGDAVDDGFFKGELPDWPSDDALNDGKRFYSVRLFDDLEEGRLSQLEILEVAIETESFIGYQMMLSNAAVYVRRILVDTQASSCLTQQLVLLIASIRKDII</sequence>
<evidence type="ECO:0000313" key="1">
    <source>
        <dbReference type="EMBL" id="KAH0868545.1"/>
    </source>
</evidence>
<protein>
    <submittedName>
        <fullName evidence="1">Uncharacterized protein</fullName>
    </submittedName>
</protein>
<dbReference type="EMBL" id="JAGKQM010000017">
    <property type="protein sequence ID" value="KAH0868545.1"/>
    <property type="molecule type" value="Genomic_DNA"/>
</dbReference>